<dbReference type="PANTHER" id="PTHR31157:SF1">
    <property type="entry name" value="SCP DOMAIN-CONTAINING PROTEIN"/>
    <property type="match status" value="1"/>
</dbReference>
<dbReference type="Proteomes" id="UP000613512">
    <property type="component" value="Unassembled WGS sequence"/>
</dbReference>
<organism evidence="4 5">
    <name type="scientific">Ornithinibacillus halotolerans</name>
    <dbReference type="NCBI Taxonomy" id="1274357"/>
    <lineage>
        <taxon>Bacteria</taxon>
        <taxon>Bacillati</taxon>
        <taxon>Bacillota</taxon>
        <taxon>Bacilli</taxon>
        <taxon>Bacillales</taxon>
        <taxon>Bacillaceae</taxon>
        <taxon>Ornithinibacillus</taxon>
    </lineage>
</organism>
<comment type="caution">
    <text evidence="4">The sequence shown here is derived from an EMBL/GenBank/DDBJ whole genome shotgun (WGS) entry which is preliminary data.</text>
</comment>
<name>A0A916SBN2_9BACI</name>
<dbReference type="InterPro" id="IPR014258">
    <property type="entry name" value="CAP_domain_YkwD-like"/>
</dbReference>
<feature type="transmembrane region" description="Helical" evidence="2">
    <location>
        <begin position="7"/>
        <end position="26"/>
    </location>
</feature>
<keyword evidence="2" id="KW-1133">Transmembrane helix</keyword>
<protein>
    <recommendedName>
        <fullName evidence="3">SCP domain-containing protein</fullName>
    </recommendedName>
</protein>
<dbReference type="InterPro" id="IPR014044">
    <property type="entry name" value="CAP_dom"/>
</dbReference>
<proteinExistence type="predicted"/>
<feature type="region of interest" description="Disordered" evidence="1">
    <location>
        <begin position="64"/>
        <end position="98"/>
    </location>
</feature>
<dbReference type="AlphaFoldDB" id="A0A916SBN2"/>
<gene>
    <name evidence="4" type="ORF">GCM10008025_35630</name>
</gene>
<evidence type="ECO:0000259" key="3">
    <source>
        <dbReference type="Pfam" id="PF00188"/>
    </source>
</evidence>
<evidence type="ECO:0000256" key="2">
    <source>
        <dbReference type="SAM" id="Phobius"/>
    </source>
</evidence>
<feature type="compositionally biased region" description="Basic and acidic residues" evidence="1">
    <location>
        <begin position="112"/>
        <end position="149"/>
    </location>
</feature>
<dbReference type="Gene3D" id="3.40.33.10">
    <property type="entry name" value="CAP"/>
    <property type="match status" value="1"/>
</dbReference>
<evidence type="ECO:0000313" key="4">
    <source>
        <dbReference type="EMBL" id="GGA89918.1"/>
    </source>
</evidence>
<dbReference type="InterPro" id="IPR035940">
    <property type="entry name" value="CAP_sf"/>
</dbReference>
<sequence>MKLSTRLVMFSAVVTVAIILVFSFTGKEILSKEEILVSQHSLKDLQQQEWDKDTKDLKVLQDIEEQKRKEKKERQRLEEEKREQERIAKEKEEQERLAKEAEKRRIAEAEAEAEAKVKEEEQKTVVQKKQENNSKPKASVTEDKKEKVATKPKQNAKGYPGVSAYEREVVRLTNIERVNNGLPELKIDAKLSEVAWYKSKDMVDVGYFDHQSPTYGSPFDMMSQFGVSYTAAGENIAYGYSTPEAVVNGWMNSPGHRANILNEKFTHIGVGHVSQGHYATQMFIKK</sequence>
<dbReference type="Pfam" id="PF00188">
    <property type="entry name" value="CAP"/>
    <property type="match status" value="1"/>
</dbReference>
<dbReference type="SUPFAM" id="SSF55797">
    <property type="entry name" value="PR-1-like"/>
    <property type="match status" value="1"/>
</dbReference>
<dbReference type="PANTHER" id="PTHR31157">
    <property type="entry name" value="SCP DOMAIN-CONTAINING PROTEIN"/>
    <property type="match status" value="1"/>
</dbReference>
<reference evidence="4" key="1">
    <citation type="journal article" date="2014" name="Int. J. Syst. Evol. Microbiol.">
        <title>Complete genome sequence of Corynebacterium casei LMG S-19264T (=DSM 44701T), isolated from a smear-ripened cheese.</title>
        <authorList>
            <consortium name="US DOE Joint Genome Institute (JGI-PGF)"/>
            <person name="Walter F."/>
            <person name="Albersmeier A."/>
            <person name="Kalinowski J."/>
            <person name="Ruckert C."/>
        </authorList>
    </citation>
    <scope>NUCLEOTIDE SEQUENCE</scope>
    <source>
        <strain evidence="4">CGMCC 1.12408</strain>
    </source>
</reference>
<dbReference type="NCBIfam" id="TIGR02909">
    <property type="entry name" value="spore_YkwD"/>
    <property type="match status" value="1"/>
</dbReference>
<reference evidence="4" key="2">
    <citation type="submission" date="2020-09" db="EMBL/GenBank/DDBJ databases">
        <authorList>
            <person name="Sun Q."/>
            <person name="Zhou Y."/>
        </authorList>
    </citation>
    <scope>NUCLEOTIDE SEQUENCE</scope>
    <source>
        <strain evidence="4">CGMCC 1.12408</strain>
    </source>
</reference>
<evidence type="ECO:0000256" key="1">
    <source>
        <dbReference type="SAM" id="MobiDB-lite"/>
    </source>
</evidence>
<keyword evidence="2" id="KW-0812">Transmembrane</keyword>
<feature type="domain" description="SCP" evidence="3">
    <location>
        <begin position="171"/>
        <end position="278"/>
    </location>
</feature>
<dbReference type="EMBL" id="BMEY01000026">
    <property type="protein sequence ID" value="GGA89918.1"/>
    <property type="molecule type" value="Genomic_DNA"/>
</dbReference>
<keyword evidence="2" id="KW-0472">Membrane</keyword>
<dbReference type="CDD" id="cd05379">
    <property type="entry name" value="CAP_bacterial"/>
    <property type="match status" value="1"/>
</dbReference>
<feature type="region of interest" description="Disordered" evidence="1">
    <location>
        <begin position="112"/>
        <end position="159"/>
    </location>
</feature>
<accession>A0A916SBN2</accession>
<dbReference type="RefSeq" id="WP_229740797.1">
    <property type="nucleotide sequence ID" value="NZ_BMEY01000026.1"/>
</dbReference>
<evidence type="ECO:0000313" key="5">
    <source>
        <dbReference type="Proteomes" id="UP000613512"/>
    </source>
</evidence>
<keyword evidence="5" id="KW-1185">Reference proteome</keyword>